<evidence type="ECO:0000313" key="3">
    <source>
        <dbReference type="Proteomes" id="UP000013911"/>
    </source>
</evidence>
<sequence>MKHYLVNVRNQIDATDDAILKESLLNQYNEMSKVLKDLPNMKMILPSVLFEEKLIIKGSRRSVELYCLGGGHSPSDTFMYLPNEKIAFMGDLITKDLHVPIYDATEFLSILQAVKQMEIETIVPGHGSVEGMAICDTLTDYLSCLILRATEAHRRNITREDFISDFETPSKYRAWKGVNGIKANLSKVYTDLQQKPS</sequence>
<dbReference type="RefSeq" id="WP_010861081.1">
    <property type="nucleotide sequence ID" value="NZ_KB933407.1"/>
</dbReference>
<dbReference type="EMBL" id="AQPX01000032">
    <property type="protein sequence ID" value="EON70543.1"/>
    <property type="molecule type" value="Genomic_DNA"/>
</dbReference>
<dbReference type="InterPro" id="IPR001279">
    <property type="entry name" value="Metallo-B-lactamas"/>
</dbReference>
<organism evidence="2 3">
    <name type="scientific">Lysinibacillus sphaericus OT4b.31</name>
    <dbReference type="NCBI Taxonomy" id="1285586"/>
    <lineage>
        <taxon>Bacteria</taxon>
        <taxon>Bacillati</taxon>
        <taxon>Bacillota</taxon>
        <taxon>Bacilli</taxon>
        <taxon>Bacillales</taxon>
        <taxon>Bacillaceae</taxon>
        <taxon>Lysinibacillus</taxon>
    </lineage>
</organism>
<dbReference type="SUPFAM" id="SSF56281">
    <property type="entry name" value="Metallo-hydrolase/oxidoreductase"/>
    <property type="match status" value="1"/>
</dbReference>
<reference evidence="2 3" key="1">
    <citation type="submission" date="2013-04" db="EMBL/GenBank/DDBJ databases">
        <title>Draft genome of the heavy metal tolerant bacterium Lysinibacillus sphaericus strain OT4b.31.</title>
        <authorList>
            <person name="Pena-Montenegro T.D."/>
            <person name="Dussan J."/>
        </authorList>
    </citation>
    <scope>NUCLEOTIDE SEQUENCE [LARGE SCALE GENOMIC DNA]</scope>
    <source>
        <strain evidence="2 3">OT4b.31</strain>
    </source>
</reference>
<evidence type="ECO:0000259" key="1">
    <source>
        <dbReference type="Pfam" id="PF00753"/>
    </source>
</evidence>
<dbReference type="InterPro" id="IPR036866">
    <property type="entry name" value="RibonucZ/Hydroxyglut_hydro"/>
</dbReference>
<dbReference type="PANTHER" id="PTHR42951">
    <property type="entry name" value="METALLO-BETA-LACTAMASE DOMAIN-CONTAINING"/>
    <property type="match status" value="1"/>
</dbReference>
<dbReference type="OrthoDB" id="420651at2"/>
<dbReference type="eggNOG" id="COG0491">
    <property type="taxonomic scope" value="Bacteria"/>
</dbReference>
<dbReference type="PATRIC" id="fig|1285586.5.peg.4352"/>
<evidence type="ECO:0000313" key="2">
    <source>
        <dbReference type="EMBL" id="EON70543.1"/>
    </source>
</evidence>
<protein>
    <submittedName>
        <fullName evidence="2">Beta-lactamase domain-containing protein</fullName>
    </submittedName>
</protein>
<name>R7Z8V3_LYSSH</name>
<feature type="domain" description="Metallo-beta-lactamase" evidence="1">
    <location>
        <begin position="46"/>
        <end position="126"/>
    </location>
</feature>
<dbReference type="HOGENOM" id="CLU_1382655_0_0_9"/>
<accession>R7Z8V3</accession>
<dbReference type="PANTHER" id="PTHR42951:SF22">
    <property type="entry name" value="METALLO BETA-LACTAMASE SUPERFAMILY LIPOPROTEIN"/>
    <property type="match status" value="1"/>
</dbReference>
<dbReference type="AlphaFoldDB" id="R7Z8V3"/>
<dbReference type="InterPro" id="IPR050855">
    <property type="entry name" value="NDM-1-like"/>
</dbReference>
<proteinExistence type="predicted"/>
<gene>
    <name evidence="2" type="ORF">H131_20902</name>
</gene>
<dbReference type="Proteomes" id="UP000013911">
    <property type="component" value="Unassembled WGS sequence"/>
</dbReference>
<comment type="caution">
    <text evidence="2">The sequence shown here is derived from an EMBL/GenBank/DDBJ whole genome shotgun (WGS) entry which is preliminary data.</text>
</comment>
<dbReference type="Gene3D" id="3.60.15.10">
    <property type="entry name" value="Ribonuclease Z/Hydroxyacylglutathione hydrolase-like"/>
    <property type="match status" value="1"/>
</dbReference>
<dbReference type="Pfam" id="PF00753">
    <property type="entry name" value="Lactamase_B"/>
    <property type="match status" value="1"/>
</dbReference>